<comment type="caution">
    <text evidence="1">The sequence shown here is derived from an EMBL/GenBank/DDBJ whole genome shotgun (WGS) entry which is preliminary data.</text>
</comment>
<reference evidence="1 2" key="1">
    <citation type="journal article" date="2013" name="Genome Announc.">
        <title>Draft Genome Sequence of Desulfotignum phosphitoxidans DSM 13687 Strain FiPS-3.</title>
        <authorList>
            <person name="Poehlein A."/>
            <person name="Daniel R."/>
            <person name="Simeonova D.D."/>
        </authorList>
    </citation>
    <scope>NUCLEOTIDE SEQUENCE [LARGE SCALE GENOMIC DNA]</scope>
    <source>
        <strain evidence="1 2">DSM 13687</strain>
    </source>
</reference>
<proteinExistence type="predicted"/>
<dbReference type="Proteomes" id="UP000014216">
    <property type="component" value="Unassembled WGS sequence"/>
</dbReference>
<organism evidence="1 2">
    <name type="scientific">Desulfotignum phosphitoxidans DSM 13687</name>
    <dbReference type="NCBI Taxonomy" id="1286635"/>
    <lineage>
        <taxon>Bacteria</taxon>
        <taxon>Pseudomonadati</taxon>
        <taxon>Thermodesulfobacteriota</taxon>
        <taxon>Desulfobacteria</taxon>
        <taxon>Desulfobacterales</taxon>
        <taxon>Desulfobacteraceae</taxon>
        <taxon>Desulfotignum</taxon>
    </lineage>
</organism>
<name>S0FW48_9BACT</name>
<evidence type="ECO:0000313" key="1">
    <source>
        <dbReference type="EMBL" id="EMS77354.1"/>
    </source>
</evidence>
<dbReference type="EMBL" id="APJX01000016">
    <property type="protein sequence ID" value="EMS77354.1"/>
    <property type="molecule type" value="Genomic_DNA"/>
</dbReference>
<keyword evidence="2" id="KW-1185">Reference proteome</keyword>
<evidence type="ECO:0000313" key="2">
    <source>
        <dbReference type="Proteomes" id="UP000014216"/>
    </source>
</evidence>
<dbReference type="AlphaFoldDB" id="S0FW48"/>
<accession>S0FW48</accession>
<protein>
    <submittedName>
        <fullName evidence="1">Uncharacterized protein</fullName>
    </submittedName>
</protein>
<gene>
    <name evidence="1" type="ORF">Dpo_16c00070</name>
</gene>
<sequence length="132" mass="14852">MTLKEMAPKTGPSAWKIPVFCLCLAVVLVYAKPFLADRIFHPDPMPVISDTRSDSDITILYHERPPYYVTGPLGIYGLLPENFKFVRFSDMPGGNQRYLLFSQTTDTAIIDRVNAAMIEQRAADRADPAKDE</sequence>
<dbReference type="OrthoDB" id="5456414at2"/>
<dbReference type="RefSeq" id="WP_006968598.1">
    <property type="nucleotide sequence ID" value="NZ_APJX01000016.1"/>
</dbReference>